<reference evidence="10" key="1">
    <citation type="submission" date="2022-01" db="EMBL/GenBank/DDBJ databases">
        <title>Complete genome of Methanomicrobium antiquum DSM 21220.</title>
        <authorList>
            <person name="Chen S.-C."/>
            <person name="You Y.-T."/>
            <person name="Zhou Y.-Z."/>
            <person name="Lai M.-C."/>
        </authorList>
    </citation>
    <scope>NUCLEOTIDE SEQUENCE</scope>
    <source>
        <strain evidence="10">DSM 21220</strain>
    </source>
</reference>
<comment type="caution">
    <text evidence="6">Lacks conserved residue(s) required for the propagation of feature annotation.</text>
</comment>
<evidence type="ECO:0000259" key="9">
    <source>
        <dbReference type="PROSITE" id="PS50112"/>
    </source>
</evidence>
<dbReference type="InterPro" id="IPR005467">
    <property type="entry name" value="His_kinase_dom"/>
</dbReference>
<dbReference type="Gene3D" id="3.40.50.2300">
    <property type="match status" value="1"/>
</dbReference>
<dbReference type="KEGG" id="manq:L1994_01375"/>
<dbReference type="Pfam" id="PF02518">
    <property type="entry name" value="HATPase_c"/>
    <property type="match status" value="1"/>
</dbReference>
<feature type="domain" description="PAS" evidence="9">
    <location>
        <begin position="425"/>
        <end position="460"/>
    </location>
</feature>
<evidence type="ECO:0000259" key="7">
    <source>
        <dbReference type="PROSITE" id="PS50109"/>
    </source>
</evidence>
<dbReference type="RefSeq" id="WP_278099913.1">
    <property type="nucleotide sequence ID" value="NZ_CP091092.1"/>
</dbReference>
<evidence type="ECO:0000256" key="6">
    <source>
        <dbReference type="PROSITE-ProRule" id="PRU00169"/>
    </source>
</evidence>
<feature type="domain" description="PAS" evidence="9">
    <location>
        <begin position="550"/>
        <end position="593"/>
    </location>
</feature>
<feature type="domain" description="Response regulatory" evidence="8">
    <location>
        <begin position="17"/>
        <end position="131"/>
    </location>
</feature>
<dbReference type="GeneID" id="79949005"/>
<dbReference type="GO" id="GO:0004673">
    <property type="term" value="F:protein histidine kinase activity"/>
    <property type="evidence" value="ECO:0007669"/>
    <property type="project" value="UniProtKB-EC"/>
</dbReference>
<dbReference type="InterPro" id="IPR035965">
    <property type="entry name" value="PAS-like_dom_sf"/>
</dbReference>
<keyword evidence="5" id="KW-0418">Kinase</keyword>
<accession>A0AAF0JMZ6</accession>
<dbReference type="SMART" id="SM00387">
    <property type="entry name" value="HATPase_c"/>
    <property type="match status" value="1"/>
</dbReference>
<evidence type="ECO:0000256" key="3">
    <source>
        <dbReference type="ARBA" id="ARBA00022553"/>
    </source>
</evidence>
<feature type="domain" description="Histidine kinase" evidence="7">
    <location>
        <begin position="683"/>
        <end position="876"/>
    </location>
</feature>
<name>A0AAF0JMZ6_9EURY</name>
<dbReference type="AlphaFoldDB" id="A0AAF0JMZ6"/>
<dbReference type="Pfam" id="PF13426">
    <property type="entry name" value="PAS_9"/>
    <property type="match status" value="2"/>
</dbReference>
<evidence type="ECO:0000256" key="1">
    <source>
        <dbReference type="ARBA" id="ARBA00000085"/>
    </source>
</evidence>
<dbReference type="SMART" id="SM00086">
    <property type="entry name" value="PAC"/>
    <property type="match status" value="2"/>
</dbReference>
<evidence type="ECO:0000256" key="5">
    <source>
        <dbReference type="ARBA" id="ARBA00022777"/>
    </source>
</evidence>
<dbReference type="SUPFAM" id="SSF55874">
    <property type="entry name" value="ATPase domain of HSP90 chaperone/DNA topoisomerase II/histidine kinase"/>
    <property type="match status" value="1"/>
</dbReference>
<dbReference type="SUPFAM" id="SSF55785">
    <property type="entry name" value="PYP-like sensor domain (PAS domain)"/>
    <property type="match status" value="3"/>
</dbReference>
<keyword evidence="4" id="KW-0808">Transferase</keyword>
<dbReference type="Gene3D" id="3.30.565.10">
    <property type="entry name" value="Histidine kinase-like ATPase, C-terminal domain"/>
    <property type="match status" value="1"/>
</dbReference>
<organism evidence="10 11">
    <name type="scientific">Methanomicrobium antiquum</name>
    <dbReference type="NCBI Taxonomy" id="487686"/>
    <lineage>
        <taxon>Archaea</taxon>
        <taxon>Methanobacteriati</taxon>
        <taxon>Methanobacteriota</taxon>
        <taxon>Stenosarchaea group</taxon>
        <taxon>Methanomicrobia</taxon>
        <taxon>Methanomicrobiales</taxon>
        <taxon>Methanomicrobiaceae</taxon>
        <taxon>Methanomicrobium</taxon>
    </lineage>
</organism>
<evidence type="ECO:0000259" key="8">
    <source>
        <dbReference type="PROSITE" id="PS50110"/>
    </source>
</evidence>
<dbReference type="SMART" id="SM00091">
    <property type="entry name" value="PAS"/>
    <property type="match status" value="3"/>
</dbReference>
<proteinExistence type="predicted"/>
<sequence>MDFKFKRHDEMEIKPVFVLYVDENKAFCDEFLEFAKQKSILADSCAGFHEAKKIYTPLKYDCVIAGFFDDDKEWIEFIRNTRENNDKTPFILFTKSENKSLIIEALNAGFDYYLKKDSTSYPLFDSLSEKVNFLVKKNQKEVLNLETRKGTLFYNMPVPFVLISLPEVVFAEVNDLFLKSTGYSRDEVVGKSPPDFDFFVDMDDYYSMIHTLRKKGYISGLELRFRMKSGEIRMYRFFSRVITIEKKAYVISTVEDITELKASEKSFQMLVSGMSGTSGRASLNRITKELSTYFDADCVILGEYMPGYKKINAISMYLDNKLILDKSFSLKGTLCEELLEKEYCINPDCKSSEFYIEDIVDKFCVRGYLGSVLYAKDGRNLGVICILSRKKLKVPPYSREIIDIFSSKASGEIERLHALEELSESERKFRTLVEYSLGGILILDFNGNVLFANESARRIVFPEDCTDVSCSANVMDFIAPASREDVLLDFEKVSQGTDGYIAQYLLNTVKGEERWIESIGKAITFEGSPAILISIGDITGRKKIEMALKDEITRRRILQDQSRDGIVVLREDGSVFEVNESFANMLGYSIDDVKKMYVWDWNNTGPDYIALEMLRIVDEKGDHFETRHIRKDGTEIDVDISTTAAIFSGEKLILCICRDITSWKNSERALISVNKKLNLLSYITCHDISNKTNGLEIFISLLDENQLNSDMRPYLDEAKKAVHSIMHQIEFTREYEKVGVKEPLWISLEKITEGLFDANVCLNFNCKGVYIYADAMLEKVFYNLFDNTLRHAKRAAVVDINCRKTDESNLVIIWEDNGPGIEDSKKEEIFKRGYGKNTGFGLFLAREILDITKITICETGVFGEGARFEMSVPMGGYKIKDSDER</sequence>
<dbReference type="InterPro" id="IPR000014">
    <property type="entry name" value="PAS"/>
</dbReference>
<comment type="catalytic activity">
    <reaction evidence="1">
        <text>ATP + protein L-histidine = ADP + protein N-phospho-L-histidine.</text>
        <dbReference type="EC" id="2.7.13.3"/>
    </reaction>
</comment>
<dbReference type="InterPro" id="IPR036890">
    <property type="entry name" value="HATPase_C_sf"/>
</dbReference>
<dbReference type="NCBIfam" id="TIGR00229">
    <property type="entry name" value="sensory_box"/>
    <property type="match status" value="3"/>
</dbReference>
<dbReference type="EC" id="2.7.13.3" evidence="2"/>
<evidence type="ECO:0000313" key="10">
    <source>
        <dbReference type="EMBL" id="WFN37075.1"/>
    </source>
</evidence>
<dbReference type="InterPro" id="IPR001789">
    <property type="entry name" value="Sig_transdc_resp-reg_receiver"/>
</dbReference>
<dbReference type="PROSITE" id="PS50109">
    <property type="entry name" value="HIS_KIN"/>
    <property type="match status" value="1"/>
</dbReference>
<dbReference type="PANTHER" id="PTHR43304:SF1">
    <property type="entry name" value="PAC DOMAIN-CONTAINING PROTEIN"/>
    <property type="match status" value="1"/>
</dbReference>
<keyword evidence="3" id="KW-0597">Phosphoprotein</keyword>
<protein>
    <recommendedName>
        <fullName evidence="2">histidine kinase</fullName>
        <ecNumber evidence="2">2.7.13.3</ecNumber>
    </recommendedName>
</protein>
<dbReference type="Gene3D" id="3.30.450.40">
    <property type="match status" value="1"/>
</dbReference>
<dbReference type="SUPFAM" id="SSF52172">
    <property type="entry name" value="CheY-like"/>
    <property type="match status" value="1"/>
</dbReference>
<dbReference type="InterPro" id="IPR001610">
    <property type="entry name" value="PAC"/>
</dbReference>
<evidence type="ECO:0000256" key="4">
    <source>
        <dbReference type="ARBA" id="ARBA00022679"/>
    </source>
</evidence>
<evidence type="ECO:0000256" key="2">
    <source>
        <dbReference type="ARBA" id="ARBA00012438"/>
    </source>
</evidence>
<dbReference type="Proteomes" id="UP001218895">
    <property type="component" value="Chromosome"/>
</dbReference>
<dbReference type="SUPFAM" id="SSF55781">
    <property type="entry name" value="GAF domain-like"/>
    <property type="match status" value="1"/>
</dbReference>
<gene>
    <name evidence="10" type="ORF">L1994_01375</name>
</gene>
<dbReference type="InterPro" id="IPR003594">
    <property type="entry name" value="HATPase_dom"/>
</dbReference>
<dbReference type="Gene3D" id="3.30.450.20">
    <property type="entry name" value="PAS domain"/>
    <property type="match status" value="3"/>
</dbReference>
<dbReference type="InterPro" id="IPR052162">
    <property type="entry name" value="Sensor_kinase/Photoreceptor"/>
</dbReference>
<dbReference type="InterPro" id="IPR011006">
    <property type="entry name" value="CheY-like_superfamily"/>
</dbReference>
<dbReference type="PROSITE" id="PS50112">
    <property type="entry name" value="PAS"/>
    <property type="match status" value="2"/>
</dbReference>
<keyword evidence="11" id="KW-1185">Reference proteome</keyword>
<dbReference type="InterPro" id="IPR029016">
    <property type="entry name" value="GAF-like_dom_sf"/>
</dbReference>
<dbReference type="PROSITE" id="PS50110">
    <property type="entry name" value="RESPONSE_REGULATORY"/>
    <property type="match status" value="1"/>
</dbReference>
<dbReference type="CDD" id="cd00130">
    <property type="entry name" value="PAS"/>
    <property type="match status" value="3"/>
</dbReference>
<dbReference type="EMBL" id="CP091092">
    <property type="protein sequence ID" value="WFN37075.1"/>
    <property type="molecule type" value="Genomic_DNA"/>
</dbReference>
<dbReference type="GO" id="GO:0000160">
    <property type="term" value="P:phosphorelay signal transduction system"/>
    <property type="evidence" value="ECO:0007669"/>
    <property type="project" value="InterPro"/>
</dbReference>
<dbReference type="PANTHER" id="PTHR43304">
    <property type="entry name" value="PHYTOCHROME-LIKE PROTEIN CPH1"/>
    <property type="match status" value="1"/>
</dbReference>
<dbReference type="Pfam" id="PF13188">
    <property type="entry name" value="PAS_8"/>
    <property type="match status" value="1"/>
</dbReference>
<evidence type="ECO:0000313" key="11">
    <source>
        <dbReference type="Proteomes" id="UP001218895"/>
    </source>
</evidence>